<dbReference type="PANTHER" id="PTHR33121">
    <property type="entry name" value="CYCLIC DI-GMP PHOSPHODIESTERASE PDEF"/>
    <property type="match status" value="1"/>
</dbReference>
<dbReference type="SUPFAM" id="SSF141868">
    <property type="entry name" value="EAL domain-like"/>
    <property type="match status" value="1"/>
</dbReference>
<dbReference type="InterPro" id="IPR035919">
    <property type="entry name" value="EAL_sf"/>
</dbReference>
<evidence type="ECO:0000313" key="13">
    <source>
        <dbReference type="Proteomes" id="UP000216188"/>
    </source>
</evidence>
<sequence length="525" mass="58466">MGTFILMIKLRTNGDRWFVALVACLGIAITILLGQLELVRLAYIRLNEYRDNLLSHSVNVTQSGRNTLAVVNSTMQEFCSDENLTELRLLAYKAHYLRDIGRVLNNRIVCTALWGRLSPPADLPKWDREVDGGHRLWANAEKIGKHQTKVEMIMHGSAIVFTSPVAFALYERAEPNLSAQVVSRDSKYIYRAFGDTRKIAERPPEKLPWYDLRTHRLVSQCADGIDVCVTASMTNVSIFQQSPGVLMALAVFGALAGGGLGAAGVQWRRGHASLAQQIKRSIAEGRVDVVFQPLVRLRDGQVIGAEVLARLSDEDGVPIPPDVFIPIAEQQGDIKNITRIVVRKALDQMNMRLHANEDLYLSLNLSVDDVIDPKTLVFLDQEVKRHGLSSLRVVLEITERSTANHERLIEAMKSFRTRGYEFFIDDFGTGYSNLAYLAKLPISGIKIDRMFTQAIGTEAVSAEIVENICNIARRLELKLVVEGVETQEQADYVRALHPDAIGQGWLFGRPVPAAIFDHGSNAIIS</sequence>
<keyword evidence="8 10" id="KW-0472">Membrane</keyword>
<reference evidence="12 13" key="1">
    <citation type="submission" date="2017-07" db="EMBL/GenBank/DDBJ databases">
        <title>Phylogenetic study on the rhizospheric bacterium Ochrobactrum sp. A44.</title>
        <authorList>
            <person name="Krzyzanowska D.M."/>
            <person name="Ossowicki A."/>
            <person name="Rajewska M."/>
            <person name="Maciag T."/>
            <person name="Kaczynski Z."/>
            <person name="Czerwicka M."/>
            <person name="Jafra S."/>
        </authorList>
    </citation>
    <scope>NUCLEOTIDE SEQUENCE [LARGE SCALE GENOMIC DNA]</scope>
    <source>
        <strain evidence="12 13">CCUG 30717</strain>
    </source>
</reference>
<evidence type="ECO:0000259" key="11">
    <source>
        <dbReference type="PROSITE" id="PS50883"/>
    </source>
</evidence>
<dbReference type="EMBL" id="NNRM01000046">
    <property type="protein sequence ID" value="OYR21926.1"/>
    <property type="molecule type" value="Genomic_DNA"/>
</dbReference>
<gene>
    <name evidence="12" type="ORF">CEV34_4727</name>
</gene>
<dbReference type="PROSITE" id="PS50883">
    <property type="entry name" value="EAL"/>
    <property type="match status" value="1"/>
</dbReference>
<comment type="catalytic activity">
    <reaction evidence="9">
        <text>3',3'-c-di-GMP + H2O = 5'-phosphoguanylyl(3'-&gt;5')guanosine + H(+)</text>
        <dbReference type="Rhea" id="RHEA:24902"/>
        <dbReference type="ChEBI" id="CHEBI:15377"/>
        <dbReference type="ChEBI" id="CHEBI:15378"/>
        <dbReference type="ChEBI" id="CHEBI:58754"/>
        <dbReference type="ChEBI" id="CHEBI:58805"/>
        <dbReference type="EC" id="3.1.4.52"/>
    </reaction>
</comment>
<keyword evidence="6" id="KW-0378">Hydrolase</keyword>
<evidence type="ECO:0000256" key="8">
    <source>
        <dbReference type="ARBA" id="ARBA00023136"/>
    </source>
</evidence>
<dbReference type="GO" id="GO:0005886">
    <property type="term" value="C:plasma membrane"/>
    <property type="evidence" value="ECO:0007669"/>
    <property type="project" value="UniProtKB-SubCell"/>
</dbReference>
<accession>A0A256G4M3</accession>
<evidence type="ECO:0000256" key="3">
    <source>
        <dbReference type="ARBA" id="ARBA00022475"/>
    </source>
</evidence>
<dbReference type="Proteomes" id="UP000216188">
    <property type="component" value="Unassembled WGS sequence"/>
</dbReference>
<feature type="transmembrane region" description="Helical" evidence="10">
    <location>
        <begin position="17"/>
        <end position="36"/>
    </location>
</feature>
<keyword evidence="13" id="KW-1185">Reference proteome</keyword>
<comment type="caution">
    <text evidence="12">The sequence shown here is derived from an EMBL/GenBank/DDBJ whole genome shotgun (WGS) entry which is preliminary data.</text>
</comment>
<proteinExistence type="predicted"/>
<dbReference type="Gene3D" id="3.20.20.450">
    <property type="entry name" value="EAL domain"/>
    <property type="match status" value="1"/>
</dbReference>
<dbReference type="GO" id="GO:0071111">
    <property type="term" value="F:cyclic-guanylate-specific phosphodiesterase activity"/>
    <property type="evidence" value="ECO:0007669"/>
    <property type="project" value="UniProtKB-EC"/>
</dbReference>
<keyword evidence="7 10" id="KW-1133">Transmembrane helix</keyword>
<evidence type="ECO:0000256" key="1">
    <source>
        <dbReference type="ARBA" id="ARBA00004651"/>
    </source>
</evidence>
<feature type="domain" description="EAL" evidence="11">
    <location>
        <begin position="271"/>
        <end position="524"/>
    </location>
</feature>
<evidence type="ECO:0000256" key="6">
    <source>
        <dbReference type="ARBA" id="ARBA00022801"/>
    </source>
</evidence>
<dbReference type="PANTHER" id="PTHR33121:SF79">
    <property type="entry name" value="CYCLIC DI-GMP PHOSPHODIESTERASE PDED-RELATED"/>
    <property type="match status" value="1"/>
</dbReference>
<dbReference type="InterPro" id="IPR050706">
    <property type="entry name" value="Cyclic-di-GMP_PDE-like"/>
</dbReference>
<dbReference type="Pfam" id="PF12792">
    <property type="entry name" value="CSS-motif"/>
    <property type="match status" value="1"/>
</dbReference>
<evidence type="ECO:0000256" key="5">
    <source>
        <dbReference type="ARBA" id="ARBA00022692"/>
    </source>
</evidence>
<dbReference type="AlphaFoldDB" id="A0A256G4M3"/>
<evidence type="ECO:0000256" key="2">
    <source>
        <dbReference type="ARBA" id="ARBA00012282"/>
    </source>
</evidence>
<name>A0A256G4M3_9HYPH</name>
<evidence type="ECO:0000256" key="4">
    <source>
        <dbReference type="ARBA" id="ARBA00022636"/>
    </source>
</evidence>
<evidence type="ECO:0000256" key="7">
    <source>
        <dbReference type="ARBA" id="ARBA00022989"/>
    </source>
</evidence>
<protein>
    <recommendedName>
        <fullName evidence="2">cyclic-guanylate-specific phosphodiesterase</fullName>
        <ecNumber evidence="2">3.1.4.52</ecNumber>
    </recommendedName>
</protein>
<dbReference type="InterPro" id="IPR024744">
    <property type="entry name" value="CSS-motif_dom"/>
</dbReference>
<dbReference type="InterPro" id="IPR001633">
    <property type="entry name" value="EAL_dom"/>
</dbReference>
<keyword evidence="4" id="KW-0973">c-di-GMP</keyword>
<dbReference type="EC" id="3.1.4.52" evidence="2"/>
<dbReference type="SMART" id="SM00052">
    <property type="entry name" value="EAL"/>
    <property type="match status" value="1"/>
</dbReference>
<comment type="subcellular location">
    <subcellularLocation>
        <location evidence="1">Cell membrane</location>
        <topology evidence="1">Multi-pass membrane protein</topology>
    </subcellularLocation>
</comment>
<dbReference type="CDD" id="cd01948">
    <property type="entry name" value="EAL"/>
    <property type="match status" value="1"/>
</dbReference>
<evidence type="ECO:0000256" key="9">
    <source>
        <dbReference type="ARBA" id="ARBA00034290"/>
    </source>
</evidence>
<evidence type="ECO:0000313" key="12">
    <source>
        <dbReference type="EMBL" id="OYR21926.1"/>
    </source>
</evidence>
<evidence type="ECO:0000256" key="10">
    <source>
        <dbReference type="SAM" id="Phobius"/>
    </source>
</evidence>
<organism evidence="12 13">
    <name type="scientific">Brucella pseudogrignonensis</name>
    <dbReference type="NCBI Taxonomy" id="419475"/>
    <lineage>
        <taxon>Bacteria</taxon>
        <taxon>Pseudomonadati</taxon>
        <taxon>Pseudomonadota</taxon>
        <taxon>Alphaproteobacteria</taxon>
        <taxon>Hyphomicrobiales</taxon>
        <taxon>Brucellaceae</taxon>
        <taxon>Brucella/Ochrobactrum group</taxon>
        <taxon>Brucella</taxon>
    </lineage>
</organism>
<keyword evidence="3" id="KW-1003">Cell membrane</keyword>
<dbReference type="Pfam" id="PF00563">
    <property type="entry name" value="EAL"/>
    <property type="match status" value="1"/>
</dbReference>
<keyword evidence="5 10" id="KW-0812">Transmembrane</keyword>